<keyword evidence="1" id="KW-0472">Membrane</keyword>
<dbReference type="AlphaFoldDB" id="A0AAX6DSY0"/>
<protein>
    <recommendedName>
        <fullName evidence="4">Very-long-chain (3R)-3-hydroxyacyl-CoA dehydratase</fullName>
    </recommendedName>
</protein>
<keyword evidence="3" id="KW-1185">Reference proteome</keyword>
<reference evidence="2" key="1">
    <citation type="journal article" date="2023" name="GigaByte">
        <title>Genome assembly of the bearded iris, Iris pallida Lam.</title>
        <authorList>
            <person name="Bruccoleri R.E."/>
            <person name="Oakeley E.J."/>
            <person name="Faust A.M.E."/>
            <person name="Altorfer M."/>
            <person name="Dessus-Babus S."/>
            <person name="Burckhardt D."/>
            <person name="Oertli M."/>
            <person name="Naumann U."/>
            <person name="Petersen F."/>
            <person name="Wong J."/>
        </authorList>
    </citation>
    <scope>NUCLEOTIDE SEQUENCE</scope>
    <source>
        <strain evidence="2">GSM-AAB239-AS_SAM_17_03QT</strain>
    </source>
</reference>
<evidence type="ECO:0000313" key="2">
    <source>
        <dbReference type="EMBL" id="KAJ6794910.1"/>
    </source>
</evidence>
<name>A0AAX6DSY0_IRIPA</name>
<evidence type="ECO:0008006" key="4">
    <source>
        <dbReference type="Google" id="ProtNLM"/>
    </source>
</evidence>
<evidence type="ECO:0000256" key="1">
    <source>
        <dbReference type="SAM" id="Phobius"/>
    </source>
</evidence>
<evidence type="ECO:0000313" key="3">
    <source>
        <dbReference type="Proteomes" id="UP001140949"/>
    </source>
</evidence>
<dbReference type="EMBL" id="JANAVB010042020">
    <property type="protein sequence ID" value="KAJ6794910.1"/>
    <property type="molecule type" value="Genomic_DNA"/>
</dbReference>
<keyword evidence="1" id="KW-1133">Transmembrane helix</keyword>
<accession>A0AAX6DSY0</accession>
<gene>
    <name evidence="2" type="ORF">M6B38_228380</name>
</gene>
<proteinExistence type="predicted"/>
<keyword evidence="1" id="KW-0812">Transmembrane</keyword>
<comment type="caution">
    <text evidence="2">The sequence shown here is derived from an EMBL/GenBank/DDBJ whole genome shotgun (WGS) entry which is preliminary data.</text>
</comment>
<dbReference type="Proteomes" id="UP001140949">
    <property type="component" value="Unassembled WGS sequence"/>
</dbReference>
<sequence>MKQFTPGKNLLALISNTNSEPNPFLRRAIQHLVTDNNNRRSNSTSYILTGMAMRWSFAVYIVSLAWTALDEWIYSALAVAGEIARRPFPYWLTSAALHSEVFFT</sequence>
<feature type="transmembrane region" description="Helical" evidence="1">
    <location>
        <begin position="46"/>
        <end position="69"/>
    </location>
</feature>
<organism evidence="2 3">
    <name type="scientific">Iris pallida</name>
    <name type="common">Sweet iris</name>
    <dbReference type="NCBI Taxonomy" id="29817"/>
    <lineage>
        <taxon>Eukaryota</taxon>
        <taxon>Viridiplantae</taxon>
        <taxon>Streptophyta</taxon>
        <taxon>Embryophyta</taxon>
        <taxon>Tracheophyta</taxon>
        <taxon>Spermatophyta</taxon>
        <taxon>Magnoliopsida</taxon>
        <taxon>Liliopsida</taxon>
        <taxon>Asparagales</taxon>
        <taxon>Iridaceae</taxon>
        <taxon>Iridoideae</taxon>
        <taxon>Irideae</taxon>
        <taxon>Iris</taxon>
    </lineage>
</organism>
<reference evidence="2" key="2">
    <citation type="submission" date="2023-04" db="EMBL/GenBank/DDBJ databases">
        <authorList>
            <person name="Bruccoleri R.E."/>
            <person name="Oakeley E.J."/>
            <person name="Faust A.-M."/>
            <person name="Dessus-Babus S."/>
            <person name="Altorfer M."/>
            <person name="Burckhardt D."/>
            <person name="Oertli M."/>
            <person name="Naumann U."/>
            <person name="Petersen F."/>
            <person name="Wong J."/>
        </authorList>
    </citation>
    <scope>NUCLEOTIDE SEQUENCE</scope>
    <source>
        <strain evidence="2">GSM-AAB239-AS_SAM_17_03QT</strain>
        <tissue evidence="2">Leaf</tissue>
    </source>
</reference>